<accession>A0A4Y2LQA8</accession>
<keyword evidence="2" id="KW-1185">Reference proteome</keyword>
<proteinExistence type="predicted"/>
<sequence>MMLIVPVQLLAKFIEFQMSYNNWNVDTHRKLVFELHSGESEWWRSCVESELRHRQSHTWLVGIFAAVVFRHYRVNTVHDYRHPVRPVVSMRHVLETFVEWNHPLVDGKYICNASV</sequence>
<name>A0A4Y2LQA8_ARAVE</name>
<comment type="caution">
    <text evidence="1">The sequence shown here is derived from an EMBL/GenBank/DDBJ whole genome shotgun (WGS) entry which is preliminary data.</text>
</comment>
<organism evidence="1 2">
    <name type="scientific">Araneus ventricosus</name>
    <name type="common">Orbweaver spider</name>
    <name type="synonym">Epeira ventricosa</name>
    <dbReference type="NCBI Taxonomy" id="182803"/>
    <lineage>
        <taxon>Eukaryota</taxon>
        <taxon>Metazoa</taxon>
        <taxon>Ecdysozoa</taxon>
        <taxon>Arthropoda</taxon>
        <taxon>Chelicerata</taxon>
        <taxon>Arachnida</taxon>
        <taxon>Araneae</taxon>
        <taxon>Araneomorphae</taxon>
        <taxon>Entelegynae</taxon>
        <taxon>Araneoidea</taxon>
        <taxon>Araneidae</taxon>
        <taxon>Araneus</taxon>
    </lineage>
</organism>
<evidence type="ECO:0000313" key="2">
    <source>
        <dbReference type="Proteomes" id="UP000499080"/>
    </source>
</evidence>
<protein>
    <submittedName>
        <fullName evidence="1">Uncharacterized protein</fullName>
    </submittedName>
</protein>
<gene>
    <name evidence="1" type="ORF">AVEN_231367_1</name>
</gene>
<evidence type="ECO:0000313" key="1">
    <source>
        <dbReference type="EMBL" id="GBN16782.1"/>
    </source>
</evidence>
<dbReference type="AlphaFoldDB" id="A0A4Y2LQA8"/>
<reference evidence="1 2" key="1">
    <citation type="journal article" date="2019" name="Sci. Rep.">
        <title>Orb-weaving spider Araneus ventricosus genome elucidates the spidroin gene catalogue.</title>
        <authorList>
            <person name="Kono N."/>
            <person name="Nakamura H."/>
            <person name="Ohtoshi R."/>
            <person name="Moran D.A.P."/>
            <person name="Shinohara A."/>
            <person name="Yoshida Y."/>
            <person name="Fujiwara M."/>
            <person name="Mori M."/>
            <person name="Tomita M."/>
            <person name="Arakawa K."/>
        </authorList>
    </citation>
    <scope>NUCLEOTIDE SEQUENCE [LARGE SCALE GENOMIC DNA]</scope>
</reference>
<dbReference type="Proteomes" id="UP000499080">
    <property type="component" value="Unassembled WGS sequence"/>
</dbReference>
<dbReference type="EMBL" id="BGPR01006183">
    <property type="protein sequence ID" value="GBN16782.1"/>
    <property type="molecule type" value="Genomic_DNA"/>
</dbReference>